<dbReference type="Pfam" id="PF13812">
    <property type="entry name" value="PPR_3"/>
    <property type="match status" value="2"/>
</dbReference>
<dbReference type="Pfam" id="PF13041">
    <property type="entry name" value="PPR_2"/>
    <property type="match status" value="1"/>
</dbReference>
<evidence type="ECO:0000256" key="2">
    <source>
        <dbReference type="PROSITE-ProRule" id="PRU00708"/>
    </source>
</evidence>
<evidence type="ECO:0000256" key="3">
    <source>
        <dbReference type="SAM" id="MobiDB-lite"/>
    </source>
</evidence>
<feature type="repeat" description="PPR" evidence="2">
    <location>
        <begin position="302"/>
        <end position="336"/>
    </location>
</feature>
<reference evidence="5" key="1">
    <citation type="submission" date="2014-11" db="EMBL/GenBank/DDBJ databases">
        <authorList>
            <person name="Otto D Thomas"/>
            <person name="Naeem Raeece"/>
        </authorList>
    </citation>
    <scope>NUCLEOTIDE SEQUENCE</scope>
</reference>
<dbReference type="InterPro" id="IPR033443">
    <property type="entry name" value="PROP1-like_PPR_dom"/>
</dbReference>
<dbReference type="InterPro" id="IPR002885">
    <property type="entry name" value="PPR_rpt"/>
</dbReference>
<feature type="region of interest" description="Disordered" evidence="3">
    <location>
        <begin position="1"/>
        <end position="78"/>
    </location>
</feature>
<dbReference type="Gene3D" id="1.25.40.10">
    <property type="entry name" value="Tetratricopeptide repeat domain"/>
    <property type="match status" value="5"/>
</dbReference>
<feature type="repeat" description="PPR" evidence="2">
    <location>
        <begin position="538"/>
        <end position="575"/>
    </location>
</feature>
<dbReference type="PROSITE" id="PS51375">
    <property type="entry name" value="PPR"/>
    <property type="match status" value="4"/>
</dbReference>
<name>A0A0G4F0M3_9ALVE</name>
<accession>A0A0G4F0M3</accession>
<evidence type="ECO:0000259" key="4">
    <source>
        <dbReference type="Pfam" id="PF17177"/>
    </source>
</evidence>
<sequence length="925" mass="102302">MPRSTERGRPESLRGGGSEYQRRDLAGQVSTRASNRTGNYFKSLRQITPDSPPRGIPPEQRKKPIPSPRAKYPKRRELKGMEKLKLELPKEAQQLDSFPSASVSSLVSVLETAAASGNLTAAAHYIWEEGKGGFVGSRAKWRKAKVQMRSDIDAIAMLAPGRKGAQLALTLWRVLCCDAAAEVGLRPAESVADGAIRSCINDPADPLWKEGLEVWREARGEGLRLGVSTCVALLKALKNAKGGGRVSEAEAVFEEMRNMSMIRGPGGGAAYTIMIRMYRTVGDCEKAEGAYRQMIEDGVPPNAAAFNMLLRSFVEGGRLQDVFRIFKEMRKIGVQIKESHYYAVKRAAEMSSRPGMSSVLFGLWKEMRSANIVPRRTWYTSVINSLSKAEGPSRHQEAMFVFRDMIANKIEPNVVTYNCLIPSVVAGLRSRDRSGWQHAQLLLSDMQSRGIPPSSRTFSVLFNVLYAADKQVKGRQDKAYQIYEQAKKNATVIETWGTITLNSLLVCMKGSRGVPSRFDVATEVYELMKNGSEIQKPNCVTYSLMMKLAAQSGNETDAAQVLSFFEEMKKDGITPDMNSYINLMSTQVGTGVLKLLKEMKETGVQPSLKVYNTAIWALSDGQVQSSDADAAVTIMRMIKHDGMHPSTLTYNGMIKMFLKAKRPDEAWSLFEEMREEGRVQMTAETFKFATAAFIRKSDANSSSWRGALQLLESYRAAEMAVDPIQRQTSTYIYDRVLEAMSKGLNEFGVVPWERAMALFNEMESSGIRVSPVSFSFVTYAVARAPGGSQWRRAVSFLNEMSRRKFQPFDFVVDGLMASALEAGGDALFEVVDVLEKVEKLGMRASEKKDGKMSVCLDPVLSSKLLVQLCGKGGGEETQSSAGASHRTIAQRFLVLLEKWIVPLTTEGSRAVSRFGLVSQQKGSDA</sequence>
<feature type="repeat" description="PPR" evidence="2">
    <location>
        <begin position="267"/>
        <end position="301"/>
    </location>
</feature>
<feature type="compositionally biased region" description="Basic and acidic residues" evidence="3">
    <location>
        <begin position="1"/>
        <end position="12"/>
    </location>
</feature>
<dbReference type="EMBL" id="CDMZ01000032">
    <property type="protein sequence ID" value="CEM04953.1"/>
    <property type="molecule type" value="Genomic_DNA"/>
</dbReference>
<dbReference type="PANTHER" id="PTHR47447">
    <property type="entry name" value="OS03G0856100 PROTEIN"/>
    <property type="match status" value="1"/>
</dbReference>
<proteinExistence type="predicted"/>
<feature type="compositionally biased region" description="Polar residues" evidence="3">
    <location>
        <begin position="28"/>
        <end position="49"/>
    </location>
</feature>
<gene>
    <name evidence="5" type="ORF">Cvel_14458</name>
</gene>
<feature type="repeat" description="PPR" evidence="2">
    <location>
        <begin position="646"/>
        <end position="680"/>
    </location>
</feature>
<dbReference type="AlphaFoldDB" id="A0A0G4F0M3"/>
<dbReference type="InterPro" id="IPR011990">
    <property type="entry name" value="TPR-like_helical_dom_sf"/>
</dbReference>
<dbReference type="Pfam" id="PF17177">
    <property type="entry name" value="PPR_long"/>
    <property type="match status" value="1"/>
</dbReference>
<protein>
    <recommendedName>
        <fullName evidence="4">PROP1-like PPR domain-containing protein</fullName>
    </recommendedName>
</protein>
<dbReference type="NCBIfam" id="TIGR00756">
    <property type="entry name" value="PPR"/>
    <property type="match status" value="3"/>
</dbReference>
<evidence type="ECO:0000256" key="1">
    <source>
        <dbReference type="ARBA" id="ARBA00022737"/>
    </source>
</evidence>
<evidence type="ECO:0000313" key="5">
    <source>
        <dbReference type="EMBL" id="CEM04953.1"/>
    </source>
</evidence>
<dbReference type="PANTHER" id="PTHR47447:SF17">
    <property type="entry name" value="OS12G0638900 PROTEIN"/>
    <property type="match status" value="1"/>
</dbReference>
<dbReference type="VEuPathDB" id="CryptoDB:Cvel_14458"/>
<dbReference type="PhylomeDB" id="A0A0G4F0M3"/>
<keyword evidence="1" id="KW-0677">Repeat</keyword>
<organism evidence="5">
    <name type="scientific">Chromera velia CCMP2878</name>
    <dbReference type="NCBI Taxonomy" id="1169474"/>
    <lineage>
        <taxon>Eukaryota</taxon>
        <taxon>Sar</taxon>
        <taxon>Alveolata</taxon>
        <taxon>Colpodellida</taxon>
        <taxon>Chromeraceae</taxon>
        <taxon>Chromera</taxon>
    </lineage>
</organism>
<feature type="domain" description="PROP1-like PPR" evidence="4">
    <location>
        <begin position="211"/>
        <end position="346"/>
    </location>
</feature>